<dbReference type="EMBL" id="JAFJMO010000007">
    <property type="protein sequence ID" value="KAJ8271483.1"/>
    <property type="molecule type" value="Genomic_DNA"/>
</dbReference>
<dbReference type="InterPro" id="IPR036397">
    <property type="entry name" value="RNaseH_sf"/>
</dbReference>
<comment type="caution">
    <text evidence="1">The sequence shown here is derived from an EMBL/GenBank/DDBJ whole genome shotgun (WGS) entry which is preliminary data.</text>
</comment>
<evidence type="ECO:0000313" key="2">
    <source>
        <dbReference type="Proteomes" id="UP001152803"/>
    </source>
</evidence>
<dbReference type="AlphaFoldDB" id="A0A9Q1HYQ8"/>
<accession>A0A9Q1HYQ8</accession>
<sequence length="87" mass="10119">MKEEAWRTKPKNLEELWDACKVAFHAIPDDFINKLYDSLPNRMANYAVRLLVARSAELWGCGQRTCVWGQELGADPSLWIYKNTYPN</sequence>
<keyword evidence="2" id="KW-1185">Reference proteome</keyword>
<protein>
    <submittedName>
        <fullName evidence="1">Uncharacterized protein</fullName>
    </submittedName>
</protein>
<dbReference type="Gene3D" id="3.30.420.10">
    <property type="entry name" value="Ribonuclease H-like superfamily/Ribonuclease H"/>
    <property type="match status" value="1"/>
</dbReference>
<dbReference type="GO" id="GO:0003676">
    <property type="term" value="F:nucleic acid binding"/>
    <property type="evidence" value="ECO:0007669"/>
    <property type="project" value="InterPro"/>
</dbReference>
<organism evidence="1 2">
    <name type="scientific">Conger conger</name>
    <name type="common">Conger eel</name>
    <name type="synonym">Muraena conger</name>
    <dbReference type="NCBI Taxonomy" id="82655"/>
    <lineage>
        <taxon>Eukaryota</taxon>
        <taxon>Metazoa</taxon>
        <taxon>Chordata</taxon>
        <taxon>Craniata</taxon>
        <taxon>Vertebrata</taxon>
        <taxon>Euteleostomi</taxon>
        <taxon>Actinopterygii</taxon>
        <taxon>Neopterygii</taxon>
        <taxon>Teleostei</taxon>
        <taxon>Anguilliformes</taxon>
        <taxon>Congridae</taxon>
        <taxon>Conger</taxon>
    </lineage>
</organism>
<reference evidence="1" key="1">
    <citation type="journal article" date="2023" name="Science">
        <title>Genome structures resolve the early diversification of teleost fishes.</title>
        <authorList>
            <person name="Parey E."/>
            <person name="Louis A."/>
            <person name="Montfort J."/>
            <person name="Bouchez O."/>
            <person name="Roques C."/>
            <person name="Iampietro C."/>
            <person name="Lluch J."/>
            <person name="Castinel A."/>
            <person name="Donnadieu C."/>
            <person name="Desvignes T."/>
            <person name="Floi Bucao C."/>
            <person name="Jouanno E."/>
            <person name="Wen M."/>
            <person name="Mejri S."/>
            <person name="Dirks R."/>
            <person name="Jansen H."/>
            <person name="Henkel C."/>
            <person name="Chen W.J."/>
            <person name="Zahm M."/>
            <person name="Cabau C."/>
            <person name="Klopp C."/>
            <person name="Thompson A.W."/>
            <person name="Robinson-Rechavi M."/>
            <person name="Braasch I."/>
            <person name="Lecointre G."/>
            <person name="Bobe J."/>
            <person name="Postlethwait J.H."/>
            <person name="Berthelot C."/>
            <person name="Roest Crollius H."/>
            <person name="Guiguen Y."/>
        </authorList>
    </citation>
    <scope>NUCLEOTIDE SEQUENCE</scope>
    <source>
        <strain evidence="1">Concon-B</strain>
    </source>
</reference>
<gene>
    <name evidence="1" type="ORF">COCON_G00103420</name>
</gene>
<proteinExistence type="predicted"/>
<evidence type="ECO:0000313" key="1">
    <source>
        <dbReference type="EMBL" id="KAJ8271483.1"/>
    </source>
</evidence>
<name>A0A9Q1HYQ8_CONCO</name>
<dbReference type="OrthoDB" id="3263820at2759"/>
<dbReference type="Proteomes" id="UP001152803">
    <property type="component" value="Unassembled WGS sequence"/>
</dbReference>